<comment type="caution">
    <text evidence="3">The sequence shown here is derived from an EMBL/GenBank/DDBJ whole genome shotgun (WGS) entry which is preliminary data.</text>
</comment>
<dbReference type="Proteomes" id="UP001604336">
    <property type="component" value="Unassembled WGS sequence"/>
</dbReference>
<accession>A0ABD1V278</accession>
<protein>
    <submittedName>
        <fullName evidence="3">Uncharacterized protein</fullName>
    </submittedName>
</protein>
<gene>
    <name evidence="3" type="ORF">Adt_04765</name>
</gene>
<dbReference type="PANTHER" id="PTHR34064:SF5">
    <property type="entry name" value="PROTEIN, PUTATIVE-RELATED"/>
    <property type="match status" value="1"/>
</dbReference>
<name>A0ABD1V278_9LAMI</name>
<evidence type="ECO:0000256" key="2">
    <source>
        <dbReference type="SAM" id="Phobius"/>
    </source>
</evidence>
<dbReference type="AlphaFoldDB" id="A0ABD1V278"/>
<keyword evidence="2" id="KW-0812">Transmembrane</keyword>
<organism evidence="3 4">
    <name type="scientific">Abeliophyllum distichum</name>
    <dbReference type="NCBI Taxonomy" id="126358"/>
    <lineage>
        <taxon>Eukaryota</taxon>
        <taxon>Viridiplantae</taxon>
        <taxon>Streptophyta</taxon>
        <taxon>Embryophyta</taxon>
        <taxon>Tracheophyta</taxon>
        <taxon>Spermatophyta</taxon>
        <taxon>Magnoliopsida</taxon>
        <taxon>eudicotyledons</taxon>
        <taxon>Gunneridae</taxon>
        <taxon>Pentapetalae</taxon>
        <taxon>asterids</taxon>
        <taxon>lamiids</taxon>
        <taxon>Lamiales</taxon>
        <taxon>Oleaceae</taxon>
        <taxon>Forsythieae</taxon>
        <taxon>Abeliophyllum</taxon>
    </lineage>
</organism>
<feature type="transmembrane region" description="Helical" evidence="2">
    <location>
        <begin position="165"/>
        <end position="185"/>
    </location>
</feature>
<dbReference type="PANTHER" id="PTHR34064">
    <property type="entry name" value="OS04G0672300 PROTEIN"/>
    <property type="match status" value="1"/>
</dbReference>
<sequence>MPVNSDEECEKHHIVGLPDGGTSNPQFEPGLNVVSHMESLNTMKSETHFNAESDLQSDRNLKMDEVNNYTPCILDVDIEKGMAHNPKTNDESVGNLKTDDSLVRALQREISLQVGGKFMQLLMNHGSELPKFASRDKYLIERVYDTTTNRSRKYKRSASFNSRRVVLLFSVLSSMGTIILIYLTLRVRQNGDGSGNI</sequence>
<keyword evidence="2" id="KW-0472">Membrane</keyword>
<evidence type="ECO:0000256" key="1">
    <source>
        <dbReference type="SAM" id="MobiDB-lite"/>
    </source>
</evidence>
<evidence type="ECO:0000313" key="3">
    <source>
        <dbReference type="EMBL" id="KAL2531414.1"/>
    </source>
</evidence>
<keyword evidence="4" id="KW-1185">Reference proteome</keyword>
<keyword evidence="2" id="KW-1133">Transmembrane helix</keyword>
<feature type="region of interest" description="Disordered" evidence="1">
    <location>
        <begin position="1"/>
        <end position="24"/>
    </location>
</feature>
<reference evidence="4" key="1">
    <citation type="submission" date="2024-07" db="EMBL/GenBank/DDBJ databases">
        <title>Two chromosome-level genome assemblies of Korean endemic species Abeliophyllum distichum and Forsythia ovata (Oleaceae).</title>
        <authorList>
            <person name="Jang H."/>
        </authorList>
    </citation>
    <scope>NUCLEOTIDE SEQUENCE [LARGE SCALE GENOMIC DNA]</scope>
</reference>
<proteinExistence type="predicted"/>
<dbReference type="EMBL" id="JBFOLK010000002">
    <property type="protein sequence ID" value="KAL2531414.1"/>
    <property type="molecule type" value="Genomic_DNA"/>
</dbReference>
<evidence type="ECO:0000313" key="4">
    <source>
        <dbReference type="Proteomes" id="UP001604336"/>
    </source>
</evidence>